<reference evidence="1 2" key="1">
    <citation type="submission" date="2019-09" db="EMBL/GenBank/DDBJ databases">
        <title>Actinomadura physcomitrii sp. nov., a novel actinomycete isolated from moss [Physcomitrium sphaericum (Ludw) Fuernr].</title>
        <authorList>
            <person name="Zhuang X."/>
            <person name="Liu C."/>
        </authorList>
    </citation>
    <scope>NUCLEOTIDE SEQUENCE [LARGE SCALE GENOMIC DNA]</scope>
    <source>
        <strain evidence="1 2">HMC1</strain>
    </source>
</reference>
<dbReference type="InterPro" id="IPR015068">
    <property type="entry name" value="DUF1877"/>
</dbReference>
<dbReference type="InterPro" id="IPR035944">
    <property type="entry name" value="YfbM-like_sf"/>
</dbReference>
<dbReference type="Proteomes" id="UP000468735">
    <property type="component" value="Unassembled WGS sequence"/>
</dbReference>
<dbReference type="OrthoDB" id="5354816at2"/>
<dbReference type="Gene3D" id="3.40.1760.10">
    <property type="entry name" value="YfbM-like super family"/>
    <property type="match status" value="1"/>
</dbReference>
<accession>A0A6H9YYI8</accession>
<organism evidence="1 2">
    <name type="scientific">Actinomadura rudentiformis</name>
    <dbReference type="NCBI Taxonomy" id="359158"/>
    <lineage>
        <taxon>Bacteria</taxon>
        <taxon>Bacillati</taxon>
        <taxon>Actinomycetota</taxon>
        <taxon>Actinomycetes</taxon>
        <taxon>Streptosporangiales</taxon>
        <taxon>Thermomonosporaceae</taxon>
        <taxon>Actinomadura</taxon>
    </lineage>
</organism>
<dbReference type="AlphaFoldDB" id="A0A6H9YYI8"/>
<evidence type="ECO:0000313" key="2">
    <source>
        <dbReference type="Proteomes" id="UP000468735"/>
    </source>
</evidence>
<name>A0A6H9YYI8_9ACTN</name>
<dbReference type="EMBL" id="WBMT01000013">
    <property type="protein sequence ID" value="KAB2345457.1"/>
    <property type="molecule type" value="Genomic_DNA"/>
</dbReference>
<gene>
    <name evidence="1" type="ORF">F8566_26145</name>
</gene>
<sequence length="169" mass="18378">MGLAMSYLRVPPTMEGEPDPGRVARLVFGTPDWRRRQPAEQVLDLGGHWQALHYLITGDPWDGRQPESDVVCGGRLLTEDGEAELGIDVIFVAPDRVKAAADHLADTSFGTIADRYDPAAMAAAEVQDAAGLDAKTRDRVLKPAYENLTRFFAQAAADGQAVFKVMTHS</sequence>
<evidence type="ECO:0000313" key="1">
    <source>
        <dbReference type="EMBL" id="KAB2345457.1"/>
    </source>
</evidence>
<dbReference type="Pfam" id="PF08974">
    <property type="entry name" value="DUF1877"/>
    <property type="match status" value="1"/>
</dbReference>
<keyword evidence="2" id="KW-1185">Reference proteome</keyword>
<proteinExistence type="predicted"/>
<dbReference type="RefSeq" id="WP_151564388.1">
    <property type="nucleotide sequence ID" value="NZ_WBMT01000013.1"/>
</dbReference>
<protein>
    <submittedName>
        <fullName evidence="1">YfbM family protein</fullName>
    </submittedName>
</protein>
<dbReference type="SUPFAM" id="SSF111069">
    <property type="entry name" value="Hypothetical protein yfbM"/>
    <property type="match status" value="1"/>
</dbReference>
<comment type="caution">
    <text evidence="1">The sequence shown here is derived from an EMBL/GenBank/DDBJ whole genome shotgun (WGS) entry which is preliminary data.</text>
</comment>